<evidence type="ECO:0000313" key="3">
    <source>
        <dbReference type="Proteomes" id="UP000320475"/>
    </source>
</evidence>
<dbReference type="Proteomes" id="UP000320475">
    <property type="component" value="Unassembled WGS sequence"/>
</dbReference>
<feature type="region of interest" description="Disordered" evidence="1">
    <location>
        <begin position="60"/>
        <end position="108"/>
    </location>
</feature>
<dbReference type="EMBL" id="QEAM01000690">
    <property type="protein sequence ID" value="TPX36468.1"/>
    <property type="molecule type" value="Genomic_DNA"/>
</dbReference>
<comment type="caution">
    <text evidence="2">The sequence shown here is derived from an EMBL/GenBank/DDBJ whole genome shotgun (WGS) entry which is preliminary data.</text>
</comment>
<reference evidence="2 3" key="1">
    <citation type="journal article" date="2019" name="Sci. Rep.">
        <title>Comparative genomics of chytrid fungi reveal insights into the obligate biotrophic and pathogenic lifestyle of Synchytrium endobioticum.</title>
        <authorList>
            <person name="van de Vossenberg B.T.L.H."/>
            <person name="Warris S."/>
            <person name="Nguyen H.D.T."/>
            <person name="van Gent-Pelzer M.P.E."/>
            <person name="Joly D.L."/>
            <person name="van de Geest H.C."/>
            <person name="Bonants P.J.M."/>
            <person name="Smith D.S."/>
            <person name="Levesque C.A."/>
            <person name="van der Lee T.A.J."/>
        </authorList>
    </citation>
    <scope>NUCLEOTIDE SEQUENCE [LARGE SCALE GENOMIC DNA]</scope>
    <source>
        <strain evidence="2 3">LEV6574</strain>
    </source>
</reference>
<protein>
    <submittedName>
        <fullName evidence="2">Uncharacterized protein</fullName>
    </submittedName>
</protein>
<sequence length="108" mass="11862">MFANALWIRSVRALLSGKHRTYPDGRVCQGLLIPVSTFHPILTTHRTIVCELMRRKSTHRAGTATKTIQHGIMPAMDIGDGADNRDPPLPGSHLPAVSPDPDLLDCRT</sequence>
<name>A0A507CAU0_9FUNG</name>
<gene>
    <name evidence="2" type="ORF">SeLEV6574_g08028</name>
</gene>
<feature type="non-terminal residue" evidence="2">
    <location>
        <position position="108"/>
    </location>
</feature>
<dbReference type="AlphaFoldDB" id="A0A507CAU0"/>
<accession>A0A507CAU0</accession>
<evidence type="ECO:0000313" key="2">
    <source>
        <dbReference type="EMBL" id="TPX36468.1"/>
    </source>
</evidence>
<proteinExistence type="predicted"/>
<organism evidence="2 3">
    <name type="scientific">Synchytrium endobioticum</name>
    <dbReference type="NCBI Taxonomy" id="286115"/>
    <lineage>
        <taxon>Eukaryota</taxon>
        <taxon>Fungi</taxon>
        <taxon>Fungi incertae sedis</taxon>
        <taxon>Chytridiomycota</taxon>
        <taxon>Chytridiomycota incertae sedis</taxon>
        <taxon>Chytridiomycetes</taxon>
        <taxon>Synchytriales</taxon>
        <taxon>Synchytriaceae</taxon>
        <taxon>Synchytrium</taxon>
    </lineage>
</organism>
<evidence type="ECO:0000256" key="1">
    <source>
        <dbReference type="SAM" id="MobiDB-lite"/>
    </source>
</evidence>